<dbReference type="SUPFAM" id="SSF53901">
    <property type="entry name" value="Thiolase-like"/>
    <property type="match status" value="2"/>
</dbReference>
<keyword evidence="3" id="KW-0812">Transmembrane</keyword>
<keyword evidence="3" id="KW-1133">Transmembrane helix</keyword>
<evidence type="ECO:0000256" key="3">
    <source>
        <dbReference type="SAM" id="Phobius"/>
    </source>
</evidence>
<proteinExistence type="inferred from homology"/>
<reference evidence="6" key="1">
    <citation type="submission" date="2020-10" db="EMBL/GenBank/DDBJ databases">
        <authorList>
            <person name="Han B."/>
            <person name="Lu T."/>
            <person name="Zhao Q."/>
            <person name="Huang X."/>
            <person name="Zhao Y."/>
        </authorList>
    </citation>
    <scope>NUCLEOTIDE SEQUENCE</scope>
</reference>
<dbReference type="EC" id="2.3.1.-" evidence="2"/>
<dbReference type="CDD" id="cd00831">
    <property type="entry name" value="CHS_like"/>
    <property type="match status" value="1"/>
</dbReference>
<keyword evidence="3" id="KW-0472">Membrane</keyword>
<evidence type="ECO:0000259" key="4">
    <source>
        <dbReference type="Pfam" id="PF02797"/>
    </source>
</evidence>
<dbReference type="InterPro" id="IPR012392">
    <property type="entry name" value="3-ktacl-CoA_syn"/>
</dbReference>
<dbReference type="EMBL" id="CAJGYO010000011">
    <property type="protein sequence ID" value="CAD6261340.1"/>
    <property type="molecule type" value="Genomic_DNA"/>
</dbReference>
<dbReference type="InterPro" id="IPR016039">
    <property type="entry name" value="Thiolase-like"/>
</dbReference>
<dbReference type="Pfam" id="PF02797">
    <property type="entry name" value="Chal_sti_synt_C"/>
    <property type="match status" value="1"/>
</dbReference>
<feature type="transmembrane region" description="Helical" evidence="3">
    <location>
        <begin position="20"/>
        <end position="44"/>
    </location>
</feature>
<dbReference type="PANTHER" id="PTHR31561">
    <property type="entry name" value="3-KETOACYL-COA SYNTHASE"/>
    <property type="match status" value="1"/>
</dbReference>
<dbReference type="Pfam" id="PF08392">
    <property type="entry name" value="FAE1_CUT1_RppA"/>
    <property type="match status" value="1"/>
</dbReference>
<sequence length="493" mass="54281">MAVAPAAAMLESASWTFSNGVIAGLLPVHVLMLVILGAGLAMLWRLHRAREVYLVDYGCFLGEPRHRVPFATALEHGRLMNKLIDEESLSFMVRLHQKSAIGEETSVPDSFCCIPPDRSIEASRQEAELVIFSAVDKALDRSKLNPEDIDAVIVACSFTTVTPVFADVVVNRYKLRDDVQSVNLSGMGCSGALIAIGLARNLLRVAPPGRHVLVIATEILSSMLYTGTKREMLVPNVLFRMGAAAMIMTNSPERARFRLGPIVRTLTAARDSDYRCAFQEEDDEGITGIKLSKDLPVVAANALKGHITAFGPAVLPVSELLRVALSIVRNRLFSAGTKEGRRYYRPSFGKVFQHFCIHPGGRRVLYEVQRGLGLSDRDMEASHMTLHRFGNMASSSLLYELDYIEAKRWMKKGDRLCMISFSPGIDCSSVVWECVKPTADTGSGPWPGPDASTATLCRFPKLLKGHKQSCSVTELHRPELRRPTSYHVLSGIP</sequence>
<keyword evidence="7" id="KW-1185">Reference proteome</keyword>
<accession>A0A811QQT2</accession>
<comment type="similarity">
    <text evidence="2">Belongs to the thiolase-like superfamily. Chalcone/stilbene synthases family.</text>
</comment>
<dbReference type="Gene3D" id="3.40.47.10">
    <property type="match status" value="1"/>
</dbReference>
<evidence type="ECO:0000256" key="2">
    <source>
        <dbReference type="PIRNR" id="PIRNR036417"/>
    </source>
</evidence>
<dbReference type="UniPathway" id="UPA00094"/>
<comment type="caution">
    <text evidence="6">The sequence shown here is derived from an EMBL/GenBank/DDBJ whole genome shotgun (WGS) entry which is preliminary data.</text>
</comment>
<evidence type="ECO:0000313" key="6">
    <source>
        <dbReference type="EMBL" id="CAD6261340.1"/>
    </source>
</evidence>
<dbReference type="GO" id="GO:0016747">
    <property type="term" value="F:acyltransferase activity, transferring groups other than amino-acyl groups"/>
    <property type="evidence" value="ECO:0007669"/>
    <property type="project" value="InterPro"/>
</dbReference>
<dbReference type="InterPro" id="IPR013601">
    <property type="entry name" value="FAE1_typ3_polyketide_synth"/>
</dbReference>
<dbReference type="InterPro" id="IPR012328">
    <property type="entry name" value="Chalcone/stilbene_synt_C"/>
</dbReference>
<feature type="domain" description="FAE" evidence="5">
    <location>
        <begin position="46"/>
        <end position="331"/>
    </location>
</feature>
<gene>
    <name evidence="6" type="ORF">NCGR_LOCUS44761</name>
</gene>
<dbReference type="AlphaFoldDB" id="A0A811QQT2"/>
<dbReference type="Proteomes" id="UP000604825">
    <property type="component" value="Unassembled WGS sequence"/>
</dbReference>
<protein>
    <recommendedName>
        <fullName evidence="2">3-ketoacyl-CoA synthase</fullName>
        <ecNumber evidence="2">2.3.1.-</ecNumber>
    </recommendedName>
</protein>
<keyword evidence="1 2" id="KW-0012">Acyltransferase</keyword>
<evidence type="ECO:0000256" key="1">
    <source>
        <dbReference type="ARBA" id="ARBA00023315"/>
    </source>
</evidence>
<name>A0A811QQT2_9POAL</name>
<organism evidence="6 7">
    <name type="scientific">Miscanthus lutarioriparius</name>
    <dbReference type="NCBI Taxonomy" id="422564"/>
    <lineage>
        <taxon>Eukaryota</taxon>
        <taxon>Viridiplantae</taxon>
        <taxon>Streptophyta</taxon>
        <taxon>Embryophyta</taxon>
        <taxon>Tracheophyta</taxon>
        <taxon>Spermatophyta</taxon>
        <taxon>Magnoliopsida</taxon>
        <taxon>Liliopsida</taxon>
        <taxon>Poales</taxon>
        <taxon>Poaceae</taxon>
        <taxon>PACMAD clade</taxon>
        <taxon>Panicoideae</taxon>
        <taxon>Andropogonodae</taxon>
        <taxon>Andropogoneae</taxon>
        <taxon>Saccharinae</taxon>
        <taxon>Miscanthus</taxon>
    </lineage>
</organism>
<feature type="domain" description="Chalcone/stilbene synthase C-terminal" evidence="4">
    <location>
        <begin position="355"/>
        <end position="434"/>
    </location>
</feature>
<keyword evidence="2" id="KW-0808">Transferase</keyword>
<evidence type="ECO:0000313" key="7">
    <source>
        <dbReference type="Proteomes" id="UP000604825"/>
    </source>
</evidence>
<dbReference type="GO" id="GO:0016020">
    <property type="term" value="C:membrane"/>
    <property type="evidence" value="ECO:0007669"/>
    <property type="project" value="InterPro"/>
</dbReference>
<comment type="pathway">
    <text evidence="2">Lipid metabolism; fatty acid biosynthesis.</text>
</comment>
<dbReference type="GO" id="GO:0006633">
    <property type="term" value="P:fatty acid biosynthetic process"/>
    <property type="evidence" value="ECO:0007669"/>
    <property type="project" value="UniProtKB-UniPathway"/>
</dbReference>
<dbReference type="OrthoDB" id="618345at2759"/>
<dbReference type="PIRSF" id="PIRSF036417">
    <property type="entry name" value="3-ktacl-CoA_syn"/>
    <property type="match status" value="1"/>
</dbReference>
<evidence type="ECO:0000259" key="5">
    <source>
        <dbReference type="Pfam" id="PF08392"/>
    </source>
</evidence>